<sequence>MPSKFRRDDGNRREVNERIDIPRQAKKIVQKWVEVKKVTHTSDKTGDVHVEKKTEEKKERKAWPSTDQASRSTQSQRLGVAKHPKLQASQAQSLGATPTPRHPLTIQDPCLGARAKV</sequence>
<evidence type="ECO:0000313" key="2">
    <source>
        <dbReference type="EMBL" id="MED6164640.1"/>
    </source>
</evidence>
<feature type="compositionally biased region" description="Basic and acidic residues" evidence="1">
    <location>
        <begin position="37"/>
        <end position="62"/>
    </location>
</feature>
<feature type="compositionally biased region" description="Polar residues" evidence="1">
    <location>
        <begin position="65"/>
        <end position="77"/>
    </location>
</feature>
<gene>
    <name evidence="2" type="ORF">PIB30_092185</name>
</gene>
<proteinExistence type="predicted"/>
<feature type="compositionally biased region" description="Polar residues" evidence="1">
    <location>
        <begin position="87"/>
        <end position="96"/>
    </location>
</feature>
<protein>
    <submittedName>
        <fullName evidence="2">Uncharacterized protein</fullName>
    </submittedName>
</protein>
<dbReference type="Proteomes" id="UP001341840">
    <property type="component" value="Unassembled WGS sequence"/>
</dbReference>
<dbReference type="EMBL" id="JASCZI010122713">
    <property type="protein sequence ID" value="MED6164640.1"/>
    <property type="molecule type" value="Genomic_DNA"/>
</dbReference>
<organism evidence="2 3">
    <name type="scientific">Stylosanthes scabra</name>
    <dbReference type="NCBI Taxonomy" id="79078"/>
    <lineage>
        <taxon>Eukaryota</taxon>
        <taxon>Viridiplantae</taxon>
        <taxon>Streptophyta</taxon>
        <taxon>Embryophyta</taxon>
        <taxon>Tracheophyta</taxon>
        <taxon>Spermatophyta</taxon>
        <taxon>Magnoliopsida</taxon>
        <taxon>eudicotyledons</taxon>
        <taxon>Gunneridae</taxon>
        <taxon>Pentapetalae</taxon>
        <taxon>rosids</taxon>
        <taxon>fabids</taxon>
        <taxon>Fabales</taxon>
        <taxon>Fabaceae</taxon>
        <taxon>Papilionoideae</taxon>
        <taxon>50 kb inversion clade</taxon>
        <taxon>dalbergioids sensu lato</taxon>
        <taxon>Dalbergieae</taxon>
        <taxon>Pterocarpus clade</taxon>
        <taxon>Stylosanthes</taxon>
    </lineage>
</organism>
<evidence type="ECO:0000313" key="3">
    <source>
        <dbReference type="Proteomes" id="UP001341840"/>
    </source>
</evidence>
<evidence type="ECO:0000256" key="1">
    <source>
        <dbReference type="SAM" id="MobiDB-lite"/>
    </source>
</evidence>
<name>A0ABU6UTM2_9FABA</name>
<keyword evidence="3" id="KW-1185">Reference proteome</keyword>
<reference evidence="2 3" key="1">
    <citation type="journal article" date="2023" name="Plants (Basel)">
        <title>Bridging the Gap: Combining Genomics and Transcriptomics Approaches to Understand Stylosanthes scabra, an Orphan Legume from the Brazilian Caatinga.</title>
        <authorList>
            <person name="Ferreira-Neto J.R.C."/>
            <person name="da Silva M.D."/>
            <person name="Binneck E."/>
            <person name="de Melo N.F."/>
            <person name="da Silva R.H."/>
            <person name="de Melo A.L.T.M."/>
            <person name="Pandolfi V."/>
            <person name="Bustamante F.O."/>
            <person name="Brasileiro-Vidal A.C."/>
            <person name="Benko-Iseppon A.M."/>
        </authorList>
    </citation>
    <scope>NUCLEOTIDE SEQUENCE [LARGE SCALE GENOMIC DNA]</scope>
    <source>
        <tissue evidence="2">Leaves</tissue>
    </source>
</reference>
<accession>A0ABU6UTM2</accession>
<feature type="region of interest" description="Disordered" evidence="1">
    <location>
        <begin position="1"/>
        <end position="20"/>
    </location>
</feature>
<feature type="region of interest" description="Disordered" evidence="1">
    <location>
        <begin position="37"/>
        <end position="117"/>
    </location>
</feature>
<comment type="caution">
    <text evidence="2">The sequence shown here is derived from an EMBL/GenBank/DDBJ whole genome shotgun (WGS) entry which is preliminary data.</text>
</comment>